<dbReference type="SUPFAM" id="SSF49785">
    <property type="entry name" value="Galactose-binding domain-like"/>
    <property type="match status" value="1"/>
</dbReference>
<gene>
    <name evidence="12" type="ORF">G0Q06_13655</name>
</gene>
<dbReference type="SUPFAM" id="SSF52743">
    <property type="entry name" value="Subtilisin-like"/>
    <property type="match status" value="1"/>
</dbReference>
<organism evidence="12 13">
    <name type="scientific">Oceanipulchritudo coccoides</name>
    <dbReference type="NCBI Taxonomy" id="2706888"/>
    <lineage>
        <taxon>Bacteria</taxon>
        <taxon>Pseudomonadati</taxon>
        <taxon>Verrucomicrobiota</taxon>
        <taxon>Opitutia</taxon>
        <taxon>Puniceicoccales</taxon>
        <taxon>Oceanipulchritudinaceae</taxon>
        <taxon>Oceanipulchritudo</taxon>
    </lineage>
</organism>
<dbReference type="Pfam" id="PF17963">
    <property type="entry name" value="Big_9"/>
    <property type="match status" value="2"/>
</dbReference>
<evidence type="ECO:0000256" key="2">
    <source>
        <dbReference type="ARBA" id="ARBA00022670"/>
    </source>
</evidence>
<dbReference type="InterPro" id="IPR015500">
    <property type="entry name" value="Peptidase_S8_subtilisin-rel"/>
</dbReference>
<dbReference type="Pfam" id="PF00082">
    <property type="entry name" value="Peptidase_S8"/>
    <property type="match status" value="1"/>
</dbReference>
<dbReference type="CDD" id="cd04059">
    <property type="entry name" value="Peptidases_S8_Protein_convertases_Kexins_Furin-like"/>
    <property type="match status" value="1"/>
</dbReference>
<evidence type="ECO:0000256" key="4">
    <source>
        <dbReference type="ARBA" id="ARBA00022801"/>
    </source>
</evidence>
<keyword evidence="6" id="KW-0106">Calcium</keyword>
<proteinExistence type="inferred from homology"/>
<dbReference type="SMART" id="SM00560">
    <property type="entry name" value="LamGL"/>
    <property type="match status" value="1"/>
</dbReference>
<evidence type="ECO:0000256" key="10">
    <source>
        <dbReference type="SAM" id="SignalP"/>
    </source>
</evidence>
<evidence type="ECO:0000256" key="1">
    <source>
        <dbReference type="ARBA" id="ARBA00005325"/>
    </source>
</evidence>
<dbReference type="PROSITE" id="PS00138">
    <property type="entry name" value="SUBTILASE_SER"/>
    <property type="match status" value="1"/>
</dbReference>
<dbReference type="InterPro" id="IPR000209">
    <property type="entry name" value="Peptidase_S8/S53_dom"/>
</dbReference>
<dbReference type="Gene3D" id="2.60.40.2810">
    <property type="match status" value="1"/>
</dbReference>
<dbReference type="RefSeq" id="WP_163967102.1">
    <property type="nucleotide sequence ID" value="NZ_JAAGNX010000003.1"/>
</dbReference>
<keyword evidence="2 9" id="KW-0645">Protease</keyword>
<dbReference type="InterPro" id="IPR008979">
    <property type="entry name" value="Galactose-bd-like_sf"/>
</dbReference>
<dbReference type="GO" id="GO:0004252">
    <property type="term" value="F:serine-type endopeptidase activity"/>
    <property type="evidence" value="ECO:0007669"/>
    <property type="project" value="UniProtKB-UniRule"/>
</dbReference>
<accession>A0A6B2M6S0</accession>
<evidence type="ECO:0000256" key="5">
    <source>
        <dbReference type="ARBA" id="ARBA00022825"/>
    </source>
</evidence>
<sequence length="1114" mass="121062">MPVARSLSCIAFFAILISSSSPVFALDRPLDPSSEAGDSWLIQIAEDASPQDVAKSLGAIYAGPVRGVKGYHRVRFLENLQSRPDDLASRDNIIRQLKSRSEVLRFEENRIIYRYPRSFAPLDPRFPEQWHLENVGQSGGLPGADINVRPVWDSGITGAGVTIGVVDEGIQYAHPDLQSNWINGSGYDYNDDDSDPAPDPFDTDDRHGTAVAGISLAASNELGGLGVAYDASLVPLRLIAGGFEFGEEAEALSYHVSSGIPVDIYNNSWGPSDDAGIRYVDISSVLKSAFASNTSNGRNGKGTIYVWAAGNGGLNGDNSNYDGYNASPYTISVAALGDNDVKAGYSEPGANLLVSAPSRGLGAGILTTDNTGTSGYSDADYYENFSGTSAAAPIVSGVVALMLERRPELGWRDVQKILALTAVPVDFIEGEWTSNAAGHWASHNYGFGRVDAHAAVQLAADWPLLGARQVAQATSTASTFLPEGSLVNQSLQINRNIRVQHARIRVSLSHSDWGDLRFELRSPNGTRSVLAEPHRNSNSSGSPGSWTYLSTHFLNELSLGEWVLSITDDGTGGSGSLLGWSLELWGTEISAQENKPPAAESLVVESTSFPIEVDVLDGVTDADGDSLTILSIQQPRFGTIESISSRRIGFSMGQTKNGLDSFSVLISDGNGGVLRRIVQIRDPRPVGRNDLFPVLADSTTELPVLENDLDPDGDTLRLTRILSEVNGSATITGEGTIAYTPPAGFKGVERIQYELTDDSDGISTGWATVIVQQSADVVLDFDGEDDFVRLDNAPGLSIRDDFTVEAWIYPEDYGEYVTGFGRIFDRSTFIFFLNGFDHSFYNDKSLVAYFILEDGFTTVAANSISDSIQLNEWQHVAISYDSGNFSTPVRMYVNGVPVSLSYPLEGSSAPSQPLADNSNAPLYMGEAPSGARAFKGSMGEFRIWDSVVSPALIGARHASRLTGVESSLQFYLPLNKTLAPEAISGGSLPVVADIFEAQRVPRILPWRELENNYTILSNEGNGWWQDRTLGRLYGDLYPWVYLPTLGWVYSGHGEGNDPYVLYSDSSDLGWLATDRNLYPWFYQYGTGNWIYYLQGPENPTWFYSFSRSDWFSLN</sequence>
<dbReference type="SUPFAM" id="SSF49899">
    <property type="entry name" value="Concanavalin A-like lectins/glucanases"/>
    <property type="match status" value="1"/>
</dbReference>
<dbReference type="Gene3D" id="2.60.120.260">
    <property type="entry name" value="Galactose-binding domain-like"/>
    <property type="match status" value="1"/>
</dbReference>
<name>A0A6B2M6S0_9BACT</name>
<protein>
    <submittedName>
        <fullName evidence="12">S8 family serine peptidase</fullName>
    </submittedName>
</protein>
<dbReference type="PRINTS" id="PR00723">
    <property type="entry name" value="SUBTILISIN"/>
</dbReference>
<keyword evidence="4 9" id="KW-0378">Hydrolase</keyword>
<dbReference type="Gene3D" id="3.40.50.200">
    <property type="entry name" value="Peptidase S8/S53 domain"/>
    <property type="match status" value="1"/>
</dbReference>
<reference evidence="12 13" key="1">
    <citation type="submission" date="2020-02" db="EMBL/GenBank/DDBJ databases">
        <title>Albibacoteraceae fam. nov., the first described family within the subdivision 4 Verrucomicrobia.</title>
        <authorList>
            <person name="Xi F."/>
        </authorList>
    </citation>
    <scope>NUCLEOTIDE SEQUENCE [LARGE SCALE GENOMIC DNA]</scope>
    <source>
        <strain evidence="12 13">CK1056</strain>
    </source>
</reference>
<feature type="active site" description="Charge relay system" evidence="8 9">
    <location>
        <position position="207"/>
    </location>
</feature>
<evidence type="ECO:0000256" key="3">
    <source>
        <dbReference type="ARBA" id="ARBA00022729"/>
    </source>
</evidence>
<feature type="signal peptide" evidence="10">
    <location>
        <begin position="1"/>
        <end position="25"/>
    </location>
</feature>
<dbReference type="Gene3D" id="2.60.120.200">
    <property type="match status" value="1"/>
</dbReference>
<dbReference type="PROSITE" id="PS51829">
    <property type="entry name" value="P_HOMO_B"/>
    <property type="match status" value="1"/>
</dbReference>
<evidence type="ECO:0000256" key="7">
    <source>
        <dbReference type="ARBA" id="ARBA00023157"/>
    </source>
</evidence>
<evidence type="ECO:0000313" key="13">
    <source>
        <dbReference type="Proteomes" id="UP000478417"/>
    </source>
</evidence>
<feature type="active site" description="Charge relay system" evidence="8 9">
    <location>
        <position position="389"/>
    </location>
</feature>
<evidence type="ECO:0000259" key="11">
    <source>
        <dbReference type="PROSITE" id="PS51829"/>
    </source>
</evidence>
<feature type="chain" id="PRO_5025403303" evidence="10">
    <location>
        <begin position="26"/>
        <end position="1114"/>
    </location>
</feature>
<evidence type="ECO:0000256" key="6">
    <source>
        <dbReference type="ARBA" id="ARBA00022837"/>
    </source>
</evidence>
<dbReference type="InterPro" id="IPR036852">
    <property type="entry name" value="Peptidase_S8/S53_dom_sf"/>
</dbReference>
<dbReference type="Proteomes" id="UP000478417">
    <property type="component" value="Unassembled WGS sequence"/>
</dbReference>
<feature type="active site" description="Charge relay system" evidence="8 9">
    <location>
        <position position="167"/>
    </location>
</feature>
<dbReference type="GO" id="GO:0016020">
    <property type="term" value="C:membrane"/>
    <property type="evidence" value="ECO:0007669"/>
    <property type="project" value="TreeGrafter"/>
</dbReference>
<dbReference type="GO" id="GO:0012505">
    <property type="term" value="C:endomembrane system"/>
    <property type="evidence" value="ECO:0007669"/>
    <property type="project" value="UniProtKB-ARBA"/>
</dbReference>
<dbReference type="PANTHER" id="PTHR42884">
    <property type="entry name" value="PROPROTEIN CONVERTASE SUBTILISIN/KEXIN-RELATED"/>
    <property type="match status" value="1"/>
</dbReference>
<dbReference type="Pfam" id="PF13385">
    <property type="entry name" value="Laminin_G_3"/>
    <property type="match status" value="1"/>
</dbReference>
<dbReference type="InterPro" id="IPR023828">
    <property type="entry name" value="Peptidase_S8_Ser-AS"/>
</dbReference>
<dbReference type="InterPro" id="IPR002884">
    <property type="entry name" value="P_dom"/>
</dbReference>
<feature type="domain" description="P/Homo B" evidence="11">
    <location>
        <begin position="454"/>
        <end position="590"/>
    </location>
</feature>
<keyword evidence="5 9" id="KW-0720">Serine protease</keyword>
<evidence type="ECO:0000256" key="8">
    <source>
        <dbReference type="PIRSR" id="PIRSR615500-1"/>
    </source>
</evidence>
<keyword evidence="7" id="KW-1015">Disulfide bond</keyword>
<dbReference type="PROSITE" id="PS51892">
    <property type="entry name" value="SUBTILASE"/>
    <property type="match status" value="1"/>
</dbReference>
<dbReference type="InterPro" id="IPR006558">
    <property type="entry name" value="LamG-like"/>
</dbReference>
<comment type="caution">
    <text evidence="12">The sequence shown here is derived from an EMBL/GenBank/DDBJ whole genome shotgun (WGS) entry which is preliminary data.</text>
</comment>
<evidence type="ECO:0000313" key="12">
    <source>
        <dbReference type="EMBL" id="NDV63505.1"/>
    </source>
</evidence>
<keyword evidence="13" id="KW-1185">Reference proteome</keyword>
<comment type="similarity">
    <text evidence="1">Belongs to the peptidase S8 family. Furin subfamily.</text>
</comment>
<dbReference type="InterPro" id="IPR013320">
    <property type="entry name" value="ConA-like_dom_sf"/>
</dbReference>
<dbReference type="GO" id="GO:0016485">
    <property type="term" value="P:protein processing"/>
    <property type="evidence" value="ECO:0007669"/>
    <property type="project" value="TreeGrafter"/>
</dbReference>
<dbReference type="PANTHER" id="PTHR42884:SF14">
    <property type="entry name" value="NEUROENDOCRINE CONVERTASE 1"/>
    <property type="match status" value="1"/>
</dbReference>
<dbReference type="AlphaFoldDB" id="A0A6B2M6S0"/>
<dbReference type="EMBL" id="JAAGNX010000003">
    <property type="protein sequence ID" value="NDV63505.1"/>
    <property type="molecule type" value="Genomic_DNA"/>
</dbReference>
<keyword evidence="3 10" id="KW-0732">Signal</keyword>
<dbReference type="GO" id="GO:0005737">
    <property type="term" value="C:cytoplasm"/>
    <property type="evidence" value="ECO:0007669"/>
    <property type="project" value="UniProtKB-ARBA"/>
</dbReference>
<dbReference type="InterPro" id="IPR034182">
    <property type="entry name" value="Kexin/furin"/>
</dbReference>
<evidence type="ECO:0000256" key="9">
    <source>
        <dbReference type="PROSITE-ProRule" id="PRU01240"/>
    </source>
</evidence>
<dbReference type="Pfam" id="PF01483">
    <property type="entry name" value="P_proprotein"/>
    <property type="match status" value="1"/>
</dbReference>